<evidence type="ECO:0000256" key="1">
    <source>
        <dbReference type="SAM" id="SignalP"/>
    </source>
</evidence>
<reference evidence="2 3" key="1">
    <citation type="submission" date="2016-10" db="EMBL/GenBank/DDBJ databases">
        <authorList>
            <person name="de Groot N.N."/>
        </authorList>
    </citation>
    <scope>NUCLEOTIDE SEQUENCE [LARGE SCALE GENOMIC DNA]</scope>
    <source>
        <strain evidence="2 3">DSM 15345</strain>
    </source>
</reference>
<keyword evidence="1" id="KW-0732">Signal</keyword>
<gene>
    <name evidence="2" type="ORF">SAMN05444370_102232</name>
</gene>
<accession>A0A1H3X3V7</accession>
<name>A0A1H3X3V7_9RHOB</name>
<feature type="signal peptide" evidence="1">
    <location>
        <begin position="1"/>
        <end position="21"/>
    </location>
</feature>
<dbReference type="STRING" id="89524.SAMN05444370_102232"/>
<dbReference type="EMBL" id="FNQM01000002">
    <property type="protein sequence ID" value="SDZ93208.1"/>
    <property type="molecule type" value="Genomic_DNA"/>
</dbReference>
<keyword evidence="3" id="KW-1185">Reference proteome</keyword>
<protein>
    <recommendedName>
        <fullName evidence="4">Copper binding protein CusF</fullName>
    </recommendedName>
</protein>
<sequence>MKFSRALFCFAVACGGPMACAQAPVAPAQAERAEALRMTATVDAIDRDARALTLRGEDGAVFEVLASPEVRNFDQIEVGDTVAVEYMRAVAARMATAEDGAPLSVTDAVRTAEGEKPGAGVAMGVEETLEVVAYDPATATAVVRDQAGETLRFVVAPEMRAFAEARKPGDRVRVTIIEAFALGVETVAK</sequence>
<organism evidence="2 3">
    <name type="scientific">Rubrimonas cliftonensis</name>
    <dbReference type="NCBI Taxonomy" id="89524"/>
    <lineage>
        <taxon>Bacteria</taxon>
        <taxon>Pseudomonadati</taxon>
        <taxon>Pseudomonadota</taxon>
        <taxon>Alphaproteobacteria</taxon>
        <taxon>Rhodobacterales</taxon>
        <taxon>Paracoccaceae</taxon>
        <taxon>Rubrimonas</taxon>
    </lineage>
</organism>
<evidence type="ECO:0008006" key="4">
    <source>
        <dbReference type="Google" id="ProtNLM"/>
    </source>
</evidence>
<dbReference type="Proteomes" id="UP000198703">
    <property type="component" value="Unassembled WGS sequence"/>
</dbReference>
<evidence type="ECO:0000313" key="3">
    <source>
        <dbReference type="Proteomes" id="UP000198703"/>
    </source>
</evidence>
<evidence type="ECO:0000313" key="2">
    <source>
        <dbReference type="EMBL" id="SDZ93208.1"/>
    </source>
</evidence>
<feature type="chain" id="PRO_5011444957" description="Copper binding protein CusF" evidence="1">
    <location>
        <begin position="22"/>
        <end position="189"/>
    </location>
</feature>
<dbReference type="AlphaFoldDB" id="A0A1H3X3V7"/>
<proteinExistence type="predicted"/>